<evidence type="ECO:0000313" key="4">
    <source>
        <dbReference type="EMBL" id="NKI17153.1"/>
    </source>
</evidence>
<feature type="domain" description="SAF" evidence="3">
    <location>
        <begin position="53"/>
        <end position="113"/>
    </location>
</feature>
<organism evidence="4 5">
    <name type="scientific">Spongiibacter thalassae</name>
    <dbReference type="NCBI Taxonomy" id="2721624"/>
    <lineage>
        <taxon>Bacteria</taxon>
        <taxon>Pseudomonadati</taxon>
        <taxon>Pseudomonadota</taxon>
        <taxon>Gammaproteobacteria</taxon>
        <taxon>Cellvibrionales</taxon>
        <taxon>Spongiibacteraceae</taxon>
        <taxon>Spongiibacter</taxon>
    </lineage>
</organism>
<gene>
    <name evidence="4" type="primary">cpaB</name>
    <name evidence="4" type="ORF">HCU74_06920</name>
</gene>
<reference evidence="4 5" key="1">
    <citation type="submission" date="2020-04" db="EMBL/GenBank/DDBJ databases">
        <authorList>
            <person name="Yoon J."/>
        </authorList>
    </citation>
    <scope>NUCLEOTIDE SEQUENCE [LARGE SCALE GENOMIC DNA]</scope>
    <source>
        <strain evidence="4 5">KMU-166</strain>
    </source>
</reference>
<accession>A0ABX1GF24</accession>
<comment type="caution">
    <text evidence="4">The sequence shown here is derived from an EMBL/GenBank/DDBJ whole genome shotgun (WGS) entry which is preliminary data.</text>
</comment>
<dbReference type="Pfam" id="PF08666">
    <property type="entry name" value="SAF"/>
    <property type="match status" value="1"/>
</dbReference>
<keyword evidence="2" id="KW-0812">Transmembrane</keyword>
<dbReference type="RefSeq" id="WP_168449676.1">
    <property type="nucleotide sequence ID" value="NZ_JAAWWK010000002.1"/>
</dbReference>
<feature type="transmembrane region" description="Helical" evidence="2">
    <location>
        <begin position="6"/>
        <end position="27"/>
    </location>
</feature>
<evidence type="ECO:0000313" key="5">
    <source>
        <dbReference type="Proteomes" id="UP000765845"/>
    </source>
</evidence>
<keyword evidence="2" id="KW-1133">Transmembrane helix</keyword>
<feature type="region of interest" description="Disordered" evidence="1">
    <location>
        <begin position="187"/>
        <end position="210"/>
    </location>
</feature>
<dbReference type="InterPro" id="IPR013974">
    <property type="entry name" value="SAF"/>
</dbReference>
<evidence type="ECO:0000256" key="2">
    <source>
        <dbReference type="SAM" id="Phobius"/>
    </source>
</evidence>
<evidence type="ECO:0000256" key="1">
    <source>
        <dbReference type="SAM" id="MobiDB-lite"/>
    </source>
</evidence>
<dbReference type="CDD" id="cd11614">
    <property type="entry name" value="SAF_CpaB_FlgA_like"/>
    <property type="match status" value="1"/>
</dbReference>
<sequence>MQARTLKIIAALLIISAIIMGVIGYRISQEDSQRQARAAQSTVSEAGSYTYAQKLVVANKNLLEGEVITEEDLLVVPYPVTIDNGFSKIADLVGTRPTHDIAKGSPVRATDFDAAATLTTQISAGHRAVAIKVDEVIGTGGFLKPGDYVDVIFTTRASKETLNRSMSRRVLKNVRLLAFGASLDGEREPLSGEDGKSKSNNDKDSGKRSKSAVLEVELDDVNRLILAERSGDLRLIAIGDDERLAQDDASGESAIADRGTEIDDKATLMREVTGFKPPPPPKSVYVYNGDKVETIRVPK</sequence>
<dbReference type="EMBL" id="JAAWWK010000002">
    <property type="protein sequence ID" value="NKI17153.1"/>
    <property type="molecule type" value="Genomic_DNA"/>
</dbReference>
<protein>
    <submittedName>
        <fullName evidence="4">Flp pilus assembly protein CpaB</fullName>
    </submittedName>
</protein>
<dbReference type="NCBIfam" id="TIGR03177">
    <property type="entry name" value="pilus_cpaB"/>
    <property type="match status" value="1"/>
</dbReference>
<feature type="compositionally biased region" description="Basic and acidic residues" evidence="1">
    <location>
        <begin position="187"/>
        <end position="207"/>
    </location>
</feature>
<dbReference type="Proteomes" id="UP000765845">
    <property type="component" value="Unassembled WGS sequence"/>
</dbReference>
<dbReference type="SMART" id="SM00858">
    <property type="entry name" value="SAF"/>
    <property type="match status" value="1"/>
</dbReference>
<dbReference type="Pfam" id="PF16976">
    <property type="entry name" value="RcpC"/>
    <property type="match status" value="1"/>
</dbReference>
<keyword evidence="2" id="KW-0472">Membrane</keyword>
<keyword evidence="5" id="KW-1185">Reference proteome</keyword>
<name>A0ABX1GF24_9GAMM</name>
<dbReference type="Gene3D" id="3.90.1210.10">
    <property type="entry name" value="Antifreeze-like/N-acetylneuraminic acid synthase C-terminal domain"/>
    <property type="match status" value="1"/>
</dbReference>
<dbReference type="InterPro" id="IPR017592">
    <property type="entry name" value="Pilus_assmbl_Flp-typ_CpaB"/>
</dbReference>
<dbReference type="InterPro" id="IPR031571">
    <property type="entry name" value="RcpC_dom"/>
</dbReference>
<proteinExistence type="predicted"/>
<evidence type="ECO:0000259" key="3">
    <source>
        <dbReference type="SMART" id="SM00858"/>
    </source>
</evidence>